<name>A0A0C1KY53_9BACT</name>
<dbReference type="Gene3D" id="3.30.450.150">
    <property type="entry name" value="Haem-degrading domain"/>
    <property type="match status" value="1"/>
</dbReference>
<dbReference type="STRING" id="1349421.OI18_21850"/>
<dbReference type="RefSeq" id="WP_039144029.1">
    <property type="nucleotide sequence ID" value="NZ_JSVC01000034.1"/>
</dbReference>
<organism evidence="1 2">
    <name type="scientific">Flavihumibacter solisilvae</name>
    <dbReference type="NCBI Taxonomy" id="1349421"/>
    <lineage>
        <taxon>Bacteria</taxon>
        <taxon>Pseudomonadati</taxon>
        <taxon>Bacteroidota</taxon>
        <taxon>Chitinophagia</taxon>
        <taxon>Chitinophagales</taxon>
        <taxon>Chitinophagaceae</taxon>
        <taxon>Flavihumibacter</taxon>
    </lineage>
</organism>
<dbReference type="SUPFAM" id="SSF143744">
    <property type="entry name" value="GlcG-like"/>
    <property type="match status" value="1"/>
</dbReference>
<dbReference type="InterPro" id="IPR038084">
    <property type="entry name" value="PduO/GlcC-like_sf"/>
</dbReference>
<proteinExistence type="predicted"/>
<sequence length="131" mass="13896">MSITLHLASMVIQQAREKAEEIKIPVNIVVLDTAGYLKSFIRMDDAFLGSIDIAIQKAKTSMLFRANSETVGEFLKPEAAAYGLENTNGGLVAFPGGRPIMNGNAIIGYIGVSGGAVPQDSMIAYAGSFIK</sequence>
<dbReference type="EMBL" id="JSVC01000034">
    <property type="protein sequence ID" value="KIC92627.1"/>
    <property type="molecule type" value="Genomic_DNA"/>
</dbReference>
<evidence type="ECO:0000313" key="2">
    <source>
        <dbReference type="Proteomes" id="UP000031408"/>
    </source>
</evidence>
<evidence type="ECO:0000313" key="1">
    <source>
        <dbReference type="EMBL" id="KIC92627.1"/>
    </source>
</evidence>
<dbReference type="OrthoDB" id="9778896at2"/>
<keyword evidence="2" id="KW-1185">Reference proteome</keyword>
<reference evidence="1 2" key="1">
    <citation type="submission" date="2014-11" db="EMBL/GenBank/DDBJ databases">
        <title>Genome sequence of Flavihumibacter solisilvae 3-3.</title>
        <authorList>
            <person name="Zhou G."/>
            <person name="Li M."/>
            <person name="Wang G."/>
        </authorList>
    </citation>
    <scope>NUCLEOTIDE SEQUENCE [LARGE SCALE GENOMIC DNA]</scope>
    <source>
        <strain evidence="1 2">3-3</strain>
    </source>
</reference>
<dbReference type="Proteomes" id="UP000031408">
    <property type="component" value="Unassembled WGS sequence"/>
</dbReference>
<dbReference type="PANTHER" id="PTHR34309">
    <property type="entry name" value="SLR1406 PROTEIN"/>
    <property type="match status" value="1"/>
</dbReference>
<protein>
    <submittedName>
        <fullName evidence="1">Glycolate utilization protein</fullName>
    </submittedName>
</protein>
<dbReference type="AlphaFoldDB" id="A0A0C1KY53"/>
<dbReference type="InterPro" id="IPR005624">
    <property type="entry name" value="PduO/GlcC-like"/>
</dbReference>
<accession>A0A0C1KY53</accession>
<dbReference type="InterPro" id="IPR052517">
    <property type="entry name" value="GlcG_carb_metab_protein"/>
</dbReference>
<gene>
    <name evidence="1" type="ORF">OI18_21850</name>
</gene>
<comment type="caution">
    <text evidence="1">The sequence shown here is derived from an EMBL/GenBank/DDBJ whole genome shotgun (WGS) entry which is preliminary data.</text>
</comment>
<dbReference type="Pfam" id="PF03928">
    <property type="entry name" value="HbpS-like"/>
    <property type="match status" value="1"/>
</dbReference>
<dbReference type="PANTHER" id="PTHR34309:SF1">
    <property type="entry name" value="PROTEIN GLCG"/>
    <property type="match status" value="1"/>
</dbReference>